<comment type="caution">
    <text evidence="1">The sequence shown here is derived from an EMBL/GenBank/DDBJ whole genome shotgun (WGS) entry which is preliminary data.</text>
</comment>
<dbReference type="RefSeq" id="WP_110885866.1">
    <property type="nucleotide sequence ID" value="NZ_QJSX01000004.1"/>
</dbReference>
<reference evidence="1 2" key="1">
    <citation type="submission" date="2018-06" db="EMBL/GenBank/DDBJ databases">
        <title>Genomic Encyclopedia of Type Strains, Phase IV (KMG-IV): sequencing the most valuable type-strain genomes for metagenomic binning, comparative biology and taxonomic classification.</title>
        <authorList>
            <person name="Goeker M."/>
        </authorList>
    </citation>
    <scope>NUCLEOTIDE SEQUENCE [LARGE SCALE GENOMIC DNA]</scope>
    <source>
        <strain evidence="1 2">DSM 18048</strain>
    </source>
</reference>
<dbReference type="EMBL" id="QJSX01000004">
    <property type="protein sequence ID" value="PYE54732.1"/>
    <property type="molecule type" value="Genomic_DNA"/>
</dbReference>
<sequence length="263" mass="29708">MNERFDVRVARAKVRASRRSLTNLLERPGAPDDLVLQARLAVERAEDEWRHLAAQVHLEVLLARHREEELVLETHALTSQSEVWREKQSSDGASPRERLEAEMRFLETSDLLSAIGAVPSAPEVPEPTWQSTARDAWVHRADHHPVVREAVRALEFTRWMAEHAPVPSARVAARASVPRRTADLAAAREGAQRWMDEQLERLREWRASYEVAAAHVRARTSDTPSERVERTRAATRALQAAHAYERAAFELAALLPESLVASV</sequence>
<evidence type="ECO:0000313" key="2">
    <source>
        <dbReference type="Proteomes" id="UP000248326"/>
    </source>
</evidence>
<dbReference type="AlphaFoldDB" id="A0A318SDY8"/>
<dbReference type="Proteomes" id="UP000248326">
    <property type="component" value="Unassembled WGS sequence"/>
</dbReference>
<gene>
    <name evidence="1" type="ORF">DES52_1042</name>
</gene>
<accession>A0A318SDY8</accession>
<keyword evidence="2" id="KW-1185">Reference proteome</keyword>
<evidence type="ECO:0000313" key="1">
    <source>
        <dbReference type="EMBL" id="PYE54732.1"/>
    </source>
</evidence>
<organism evidence="1 2">
    <name type="scientific">Deinococcus yavapaiensis KR-236</name>
    <dbReference type="NCBI Taxonomy" id="694435"/>
    <lineage>
        <taxon>Bacteria</taxon>
        <taxon>Thermotogati</taxon>
        <taxon>Deinococcota</taxon>
        <taxon>Deinococci</taxon>
        <taxon>Deinococcales</taxon>
        <taxon>Deinococcaceae</taxon>
        <taxon>Deinococcus</taxon>
    </lineage>
</organism>
<name>A0A318SDY8_9DEIO</name>
<protein>
    <submittedName>
        <fullName evidence="1">Uncharacterized protein</fullName>
    </submittedName>
</protein>
<proteinExistence type="predicted"/>